<feature type="transmembrane region" description="Helical" evidence="1">
    <location>
        <begin position="190"/>
        <end position="210"/>
    </location>
</feature>
<feature type="transmembrane region" description="Helical" evidence="1">
    <location>
        <begin position="215"/>
        <end position="234"/>
    </location>
</feature>
<dbReference type="GO" id="GO:0016747">
    <property type="term" value="F:acyltransferase activity, transferring groups other than amino-acyl groups"/>
    <property type="evidence" value="ECO:0007669"/>
    <property type="project" value="InterPro"/>
</dbReference>
<name>A0A365YX62_9PROT</name>
<reference evidence="3 4" key="1">
    <citation type="submission" date="2018-05" db="EMBL/GenBank/DDBJ databases">
        <title>Komagataeibacter cocois sp. nov., for a novel cellulose- producing strain isolated from coconut milk.</title>
        <authorList>
            <person name="Liu L."/>
            <person name="Wang Y."/>
            <person name="Liu S."/>
            <person name="Bi J."/>
            <person name="Chen H."/>
            <person name="Deng J."/>
            <person name="Zhang C."/>
            <person name="Hu Q."/>
            <person name="Li C."/>
        </authorList>
    </citation>
    <scope>NUCLEOTIDE SEQUENCE [LARGE SCALE GENOMIC DNA]</scope>
    <source>
        <strain evidence="3 4">WE7</strain>
    </source>
</reference>
<dbReference type="GO" id="GO:0009103">
    <property type="term" value="P:lipopolysaccharide biosynthetic process"/>
    <property type="evidence" value="ECO:0007669"/>
    <property type="project" value="TreeGrafter"/>
</dbReference>
<dbReference type="InterPro" id="IPR050879">
    <property type="entry name" value="Acyltransferase_3"/>
</dbReference>
<dbReference type="PANTHER" id="PTHR23028">
    <property type="entry name" value="ACETYLTRANSFERASE"/>
    <property type="match status" value="1"/>
</dbReference>
<accession>A0A365YX62</accession>
<dbReference type="InterPro" id="IPR002656">
    <property type="entry name" value="Acyl_transf_3_dom"/>
</dbReference>
<keyword evidence="1" id="KW-1133">Transmembrane helix</keyword>
<dbReference type="Proteomes" id="UP000252680">
    <property type="component" value="Unassembled WGS sequence"/>
</dbReference>
<gene>
    <name evidence="3" type="ORF">NJLHNGOC_06585</name>
</gene>
<feature type="transmembrane region" description="Helical" evidence="1">
    <location>
        <begin position="274"/>
        <end position="291"/>
    </location>
</feature>
<dbReference type="EMBL" id="QEXL01000007">
    <property type="protein sequence ID" value="RBM07692.1"/>
    <property type="molecule type" value="Genomic_DNA"/>
</dbReference>
<dbReference type="OrthoDB" id="9796461at2"/>
<evidence type="ECO:0000313" key="4">
    <source>
        <dbReference type="Proteomes" id="UP000252680"/>
    </source>
</evidence>
<evidence type="ECO:0000259" key="2">
    <source>
        <dbReference type="Pfam" id="PF01757"/>
    </source>
</evidence>
<feature type="transmembrane region" description="Helical" evidence="1">
    <location>
        <begin position="86"/>
        <end position="105"/>
    </location>
</feature>
<evidence type="ECO:0000313" key="3">
    <source>
        <dbReference type="EMBL" id="RBM07692.1"/>
    </source>
</evidence>
<dbReference type="PANTHER" id="PTHR23028:SF53">
    <property type="entry name" value="ACYL_TRANSF_3 DOMAIN-CONTAINING PROTEIN"/>
    <property type="match status" value="1"/>
</dbReference>
<sequence length="416" mass="46640">MEDFISPLRIGNPMPVGQSPRKIRSCISMSPRDGVPQQRNAGIDVLRGIAIFMVMLLHFSLTYRLWHAGLLVDLIGRDWTYSLIGWGNFAVTMFFVISGFLIATNTARRDGGLGHVQLRSFYVRRFARLLPCLILALAIITILGLCSVASFAAEGPHPTSELLLGVLSVLTFFHNILMQHWGYFDYALNVYWSLSVEEVFYILFPIVCLVLKREWLIAIPCFLFIMIAPFYRAAHADNDIFYLYANPACFDAISIGCLTSMLARHWQPSVRQAIFMEAAGWIILVIFWLRGFDGAHVKFSFTVIALSTAAIIFGSFSRPSTIMGRSFLGQGMRWLGRHSYELYLFHIIVLGIMRDIVPGNSPGTVWQIPWLLTFLAISVIVAGGVARTFGDPLNRALRQRFLKVCKSGTISASGPL</sequence>
<dbReference type="Pfam" id="PF01757">
    <property type="entry name" value="Acyl_transf_3"/>
    <property type="match status" value="1"/>
</dbReference>
<feature type="transmembrane region" description="Helical" evidence="1">
    <location>
        <begin position="297"/>
        <end position="317"/>
    </location>
</feature>
<proteinExistence type="predicted"/>
<organism evidence="3 4">
    <name type="scientific">Novacetimonas cocois</name>
    <dbReference type="NCBI Taxonomy" id="1747507"/>
    <lineage>
        <taxon>Bacteria</taxon>
        <taxon>Pseudomonadati</taxon>
        <taxon>Pseudomonadota</taxon>
        <taxon>Alphaproteobacteria</taxon>
        <taxon>Acetobacterales</taxon>
        <taxon>Acetobacteraceae</taxon>
        <taxon>Novacetimonas</taxon>
    </lineage>
</organism>
<evidence type="ECO:0000256" key="1">
    <source>
        <dbReference type="SAM" id="Phobius"/>
    </source>
</evidence>
<feature type="transmembrane region" description="Helical" evidence="1">
    <location>
        <begin position="368"/>
        <end position="390"/>
    </location>
</feature>
<feature type="transmembrane region" description="Helical" evidence="1">
    <location>
        <begin position="126"/>
        <end position="153"/>
    </location>
</feature>
<keyword evidence="4" id="KW-1185">Reference proteome</keyword>
<keyword evidence="1" id="KW-0812">Transmembrane</keyword>
<feature type="transmembrane region" description="Helical" evidence="1">
    <location>
        <begin position="240"/>
        <end position="262"/>
    </location>
</feature>
<dbReference type="AlphaFoldDB" id="A0A365YX62"/>
<feature type="transmembrane region" description="Helical" evidence="1">
    <location>
        <begin position="45"/>
        <end position="66"/>
    </location>
</feature>
<feature type="domain" description="Acyltransferase 3" evidence="2">
    <location>
        <begin position="40"/>
        <end position="384"/>
    </location>
</feature>
<comment type="caution">
    <text evidence="3">The sequence shown here is derived from an EMBL/GenBank/DDBJ whole genome shotgun (WGS) entry which is preliminary data.</text>
</comment>
<keyword evidence="1" id="KW-0472">Membrane</keyword>
<dbReference type="GO" id="GO:0016020">
    <property type="term" value="C:membrane"/>
    <property type="evidence" value="ECO:0007669"/>
    <property type="project" value="TreeGrafter"/>
</dbReference>
<protein>
    <submittedName>
        <fullName evidence="3">O-antigen acetylase</fullName>
    </submittedName>
</protein>